<organism evidence="1 2">
    <name type="scientific">Arsenicicoccus piscis</name>
    <dbReference type="NCBI Taxonomy" id="673954"/>
    <lineage>
        <taxon>Bacteria</taxon>
        <taxon>Bacillati</taxon>
        <taxon>Actinomycetota</taxon>
        <taxon>Actinomycetes</taxon>
        <taxon>Micrococcales</taxon>
        <taxon>Intrasporangiaceae</taxon>
        <taxon>Arsenicicoccus</taxon>
    </lineage>
</organism>
<protein>
    <recommendedName>
        <fullName evidence="3">Roadblock/LC7 domain-containing protein</fullName>
    </recommendedName>
</protein>
<evidence type="ECO:0000313" key="2">
    <source>
        <dbReference type="Proteomes" id="UP001157109"/>
    </source>
</evidence>
<dbReference type="SUPFAM" id="SSF103196">
    <property type="entry name" value="Roadblock/LC7 domain"/>
    <property type="match status" value="1"/>
</dbReference>
<proteinExistence type="predicted"/>
<keyword evidence="2" id="KW-1185">Reference proteome</keyword>
<sequence>MVTMSDLNQAMTSCLSIEGALGAALVDQDSGMALATAGSPESLDLEVAAAGNSSVVRAKLRTIAELGLDDEIEDILITLGRQYHIIRPISGQDGQGLFLYLVLDKSRANLALARFRLTKIEKEFRL</sequence>
<accession>A0ABQ6HU08</accession>
<gene>
    <name evidence="1" type="ORF">GCM10025862_38060</name>
</gene>
<comment type="caution">
    <text evidence="1">The sequence shown here is derived from an EMBL/GenBank/DDBJ whole genome shotgun (WGS) entry which is preliminary data.</text>
</comment>
<evidence type="ECO:0008006" key="3">
    <source>
        <dbReference type="Google" id="ProtNLM"/>
    </source>
</evidence>
<dbReference type="Gene3D" id="3.30.450.30">
    <property type="entry name" value="Dynein light chain 2a, cytoplasmic"/>
    <property type="match status" value="1"/>
</dbReference>
<dbReference type="EMBL" id="BSUJ01000001">
    <property type="protein sequence ID" value="GMA21785.1"/>
    <property type="molecule type" value="Genomic_DNA"/>
</dbReference>
<name>A0ABQ6HU08_9MICO</name>
<reference evidence="2" key="1">
    <citation type="journal article" date="2019" name="Int. J. Syst. Evol. Microbiol.">
        <title>The Global Catalogue of Microorganisms (GCM) 10K type strain sequencing project: providing services to taxonomists for standard genome sequencing and annotation.</title>
        <authorList>
            <consortium name="The Broad Institute Genomics Platform"/>
            <consortium name="The Broad Institute Genome Sequencing Center for Infectious Disease"/>
            <person name="Wu L."/>
            <person name="Ma J."/>
        </authorList>
    </citation>
    <scope>NUCLEOTIDE SEQUENCE [LARGE SCALE GENOMIC DNA]</scope>
    <source>
        <strain evidence="2">NBRC 105830</strain>
    </source>
</reference>
<evidence type="ECO:0000313" key="1">
    <source>
        <dbReference type="EMBL" id="GMA21785.1"/>
    </source>
</evidence>
<dbReference type="Proteomes" id="UP001157109">
    <property type="component" value="Unassembled WGS sequence"/>
</dbReference>